<protein>
    <recommendedName>
        <fullName evidence="1">KfrB domain-containing protein</fullName>
    </recommendedName>
</protein>
<name>A0A1H2GFU4_9PROT</name>
<accession>A0A1H2GFU4</accession>
<dbReference type="RefSeq" id="WP_074701941.1">
    <property type="nucleotide sequence ID" value="NZ_CP013341.1"/>
</dbReference>
<dbReference type="AlphaFoldDB" id="A0A1H2GFU4"/>
<organism evidence="2 3">
    <name type="scientific">Nitrosomonas ureae</name>
    <dbReference type="NCBI Taxonomy" id="44577"/>
    <lineage>
        <taxon>Bacteria</taxon>
        <taxon>Pseudomonadati</taxon>
        <taxon>Pseudomonadota</taxon>
        <taxon>Betaproteobacteria</taxon>
        <taxon>Nitrosomonadales</taxon>
        <taxon>Nitrosomonadaceae</taxon>
        <taxon>Nitrosomonas</taxon>
    </lineage>
</organism>
<proteinExistence type="predicted"/>
<feature type="domain" description="KfrB" evidence="1">
    <location>
        <begin position="57"/>
        <end position="109"/>
    </location>
</feature>
<evidence type="ECO:0000313" key="2">
    <source>
        <dbReference type="EMBL" id="SDU18394.1"/>
    </source>
</evidence>
<keyword evidence="3" id="KW-1185">Reference proteome</keyword>
<sequence length="123" mass="13873">MTTPAKLRMIVMNGQKILQTKNNNEWETMGTIKKADEGIKPGVYNIYLATAPVDKNQYQGQIIYIDKENSVFYQQVKKDFIVHQLNAIDGKPVAGKDVAITYDGEKATLTLIDALKNKRTLKI</sequence>
<dbReference type="InterPro" id="IPR040782">
    <property type="entry name" value="KfrB"/>
</dbReference>
<reference evidence="3" key="1">
    <citation type="submission" date="2016-10" db="EMBL/GenBank/DDBJ databases">
        <authorList>
            <person name="Varghese N."/>
            <person name="Submissions S."/>
        </authorList>
    </citation>
    <scope>NUCLEOTIDE SEQUENCE [LARGE SCALE GENOMIC DNA]</scope>
    <source>
        <strain evidence="3">Nm10</strain>
    </source>
</reference>
<evidence type="ECO:0000313" key="3">
    <source>
        <dbReference type="Proteomes" id="UP000182882"/>
    </source>
</evidence>
<dbReference type="Pfam" id="PF18790">
    <property type="entry name" value="KfrB"/>
    <property type="match status" value="1"/>
</dbReference>
<dbReference type="EMBL" id="FNLN01000031">
    <property type="protein sequence ID" value="SDU18394.1"/>
    <property type="molecule type" value="Genomic_DNA"/>
</dbReference>
<evidence type="ECO:0000259" key="1">
    <source>
        <dbReference type="Pfam" id="PF18790"/>
    </source>
</evidence>
<gene>
    <name evidence="2" type="ORF">SAMN05216406_13123</name>
</gene>
<dbReference type="Proteomes" id="UP000182882">
    <property type="component" value="Unassembled WGS sequence"/>
</dbReference>